<protein>
    <recommendedName>
        <fullName evidence="4">Energy transducer TonB</fullName>
    </recommendedName>
</protein>
<name>A0A3S3TT55_9SPHN</name>
<dbReference type="Proteomes" id="UP000282837">
    <property type="component" value="Unassembled WGS sequence"/>
</dbReference>
<feature type="compositionally biased region" description="Low complexity" evidence="1">
    <location>
        <begin position="44"/>
        <end position="59"/>
    </location>
</feature>
<evidence type="ECO:0000256" key="1">
    <source>
        <dbReference type="SAM" id="MobiDB-lite"/>
    </source>
</evidence>
<gene>
    <name evidence="2" type="ORF">EOE18_02365</name>
</gene>
<evidence type="ECO:0000313" key="2">
    <source>
        <dbReference type="EMBL" id="RVU07935.1"/>
    </source>
</evidence>
<keyword evidence="3" id="KW-1185">Reference proteome</keyword>
<reference evidence="2 3" key="1">
    <citation type="submission" date="2019-01" db="EMBL/GenBank/DDBJ databases">
        <authorList>
            <person name="Chen W.-M."/>
        </authorList>
    </citation>
    <scope>NUCLEOTIDE SEQUENCE [LARGE SCALE GENOMIC DNA]</scope>
    <source>
        <strain evidence="2 3">FSY-9</strain>
    </source>
</reference>
<organism evidence="2 3">
    <name type="scientific">Novosphingobium umbonatum</name>
    <dbReference type="NCBI Taxonomy" id="1908524"/>
    <lineage>
        <taxon>Bacteria</taxon>
        <taxon>Pseudomonadati</taxon>
        <taxon>Pseudomonadota</taxon>
        <taxon>Alphaproteobacteria</taxon>
        <taxon>Sphingomonadales</taxon>
        <taxon>Sphingomonadaceae</taxon>
        <taxon>Novosphingobium</taxon>
    </lineage>
</organism>
<feature type="region of interest" description="Disordered" evidence="1">
    <location>
        <begin position="41"/>
        <end position="77"/>
    </location>
</feature>
<accession>A0A3S3TT55</accession>
<sequence length="226" mass="23927">MSALLLLLVVAVLLTLGLAGGGKGRDLGHLVAVDMPSGEKGETQAKAAKAQTVQKSAATPTEAKVQSETPPDPVPVPVPTASYIKLSREEFAASDIAAIGRRRAAEAGAQAAAAGSAGANTSSTGGGPGGARLYNAQWYREPRDAELRPFLERGAPPGAWAIIACQTVEHYHVENCQEMEEYPQGSGLARGLRRASWQFLVWPPRIDGKPQVGTWVRIRFDFTKEG</sequence>
<comment type="caution">
    <text evidence="2">The sequence shown here is derived from an EMBL/GenBank/DDBJ whole genome shotgun (WGS) entry which is preliminary data.</text>
</comment>
<evidence type="ECO:0000313" key="3">
    <source>
        <dbReference type="Proteomes" id="UP000282837"/>
    </source>
</evidence>
<dbReference type="AlphaFoldDB" id="A0A3S3TT55"/>
<dbReference type="EMBL" id="SACO01000001">
    <property type="protein sequence ID" value="RVU07935.1"/>
    <property type="molecule type" value="Genomic_DNA"/>
</dbReference>
<evidence type="ECO:0008006" key="4">
    <source>
        <dbReference type="Google" id="ProtNLM"/>
    </source>
</evidence>
<proteinExistence type="predicted"/>